<proteinExistence type="predicted"/>
<evidence type="ECO:0000313" key="3">
    <source>
        <dbReference type="Proteomes" id="UP001321479"/>
    </source>
</evidence>
<dbReference type="Proteomes" id="UP001321479">
    <property type="component" value="Segment"/>
</dbReference>
<protein>
    <submittedName>
        <fullName evidence="2">Uncharacterized protein</fullName>
    </submittedName>
</protein>
<dbReference type="RefSeq" id="YP_010841886.1">
    <property type="nucleotide sequence ID" value="NC_079139.1"/>
</dbReference>
<keyword evidence="1" id="KW-0812">Transmembrane</keyword>
<feature type="transmembrane region" description="Helical" evidence="1">
    <location>
        <begin position="9"/>
        <end position="26"/>
    </location>
</feature>
<dbReference type="EMBL" id="AP024483">
    <property type="protein sequence ID" value="BCS83278.1"/>
    <property type="molecule type" value="Genomic_DNA"/>
</dbReference>
<organism evidence="2 3">
    <name type="scientific">Cotonvirus japonicus</name>
    <dbReference type="NCBI Taxonomy" id="2811091"/>
    <lineage>
        <taxon>Viruses</taxon>
        <taxon>Varidnaviria</taxon>
        <taxon>Bamfordvirae</taxon>
        <taxon>Nucleocytoviricota</taxon>
        <taxon>Megaviricetes</taxon>
        <taxon>Imitervirales</taxon>
        <taxon>Mimiviridae</taxon>
        <taxon>Megamimivirinae</taxon>
        <taxon>Cotonvirus</taxon>
        <taxon>Cotonvirus japonicum</taxon>
    </lineage>
</organism>
<keyword evidence="3" id="KW-1185">Reference proteome</keyword>
<name>A0ABM7NSX6_9VIRU</name>
<evidence type="ECO:0000313" key="2">
    <source>
        <dbReference type="EMBL" id="BCS83278.1"/>
    </source>
</evidence>
<keyword evidence="1" id="KW-1133">Transmembrane helix</keyword>
<evidence type="ECO:0000256" key="1">
    <source>
        <dbReference type="SAM" id="Phobius"/>
    </source>
</evidence>
<accession>A0ABM7NSX6</accession>
<sequence>MAGIFEKKLVIILISMIWGFGLALFFRRTCKNDQCVVIKAPPVLSQENDIIIDSKTNKCYKLQEYPSSCVY</sequence>
<keyword evidence="1" id="KW-0472">Membrane</keyword>
<dbReference type="GeneID" id="80558483"/>
<reference evidence="2 3" key="1">
    <citation type="submission" date="2021-02" db="EMBL/GenBank/DDBJ databases">
        <title>Cotonvirus japonicus, which uses Golgi apparatus of host cells for its virion factory, phylogenetically links tailed tupanvirus and icosahedral mimivirus.</title>
        <authorList>
            <person name="Takahashi H."/>
            <person name="Fukaya S."/>
            <person name="Song C."/>
            <person name="Murata K."/>
            <person name="Takemura M."/>
        </authorList>
    </citation>
    <scope>NUCLEOTIDE SEQUENCE [LARGE SCALE GENOMIC DNA]</scope>
</reference>